<organism evidence="2 5">
    <name type="scientific">Hortaea werneckii</name>
    <name type="common">Black yeast</name>
    <name type="synonym">Cladosporium werneckii</name>
    <dbReference type="NCBI Taxonomy" id="91943"/>
    <lineage>
        <taxon>Eukaryota</taxon>
        <taxon>Fungi</taxon>
        <taxon>Dikarya</taxon>
        <taxon>Ascomycota</taxon>
        <taxon>Pezizomycotina</taxon>
        <taxon>Dothideomycetes</taxon>
        <taxon>Dothideomycetidae</taxon>
        <taxon>Mycosphaerellales</taxon>
        <taxon>Teratosphaeriaceae</taxon>
        <taxon>Hortaea</taxon>
    </lineage>
</organism>
<dbReference type="Pfam" id="PF11595">
    <property type="entry name" value="DUF3245"/>
    <property type="match status" value="1"/>
</dbReference>
<dbReference type="Proteomes" id="UP000271337">
    <property type="component" value="Unassembled WGS sequence"/>
</dbReference>
<evidence type="ECO:0000256" key="1">
    <source>
        <dbReference type="SAM" id="MobiDB-lite"/>
    </source>
</evidence>
<gene>
    <name evidence="2" type="ORF">D0866_13596</name>
    <name evidence="3" type="ORF">D0867_04704</name>
</gene>
<evidence type="ECO:0000313" key="2">
    <source>
        <dbReference type="EMBL" id="RMY16996.1"/>
    </source>
</evidence>
<dbReference type="EMBL" id="QWIM01002228">
    <property type="protein sequence ID" value="RMY16996.1"/>
    <property type="molecule type" value="Genomic_DNA"/>
</dbReference>
<protein>
    <submittedName>
        <fullName evidence="2">Uncharacterized protein</fullName>
    </submittedName>
</protein>
<dbReference type="VEuPathDB" id="FungiDB:BTJ68_02560"/>
<proteinExistence type="predicted"/>
<feature type="compositionally biased region" description="Basic residues" evidence="1">
    <location>
        <begin position="231"/>
        <end position="246"/>
    </location>
</feature>
<dbReference type="OrthoDB" id="3438340at2759"/>
<evidence type="ECO:0000313" key="3">
    <source>
        <dbReference type="EMBL" id="RMY19411.1"/>
    </source>
</evidence>
<name>A0A3M6ZNZ1_HORWE</name>
<reference evidence="4 5" key="1">
    <citation type="journal article" date="2018" name="BMC Genomics">
        <title>Genomic evidence for intraspecific hybridization in a clonal and extremely halotolerant yeast.</title>
        <authorList>
            <person name="Gostincar C."/>
            <person name="Stajich J.E."/>
            <person name="Zupancic J."/>
            <person name="Zalar P."/>
            <person name="Gunde-Cimerman N."/>
        </authorList>
    </citation>
    <scope>NUCLEOTIDE SEQUENCE [LARGE SCALE GENOMIC DNA]</scope>
    <source>
        <strain evidence="2 5">EXF-6651</strain>
        <strain evidence="3 4">EXF-6669</strain>
    </source>
</reference>
<feature type="region of interest" description="Disordered" evidence="1">
    <location>
        <begin position="37"/>
        <end position="246"/>
    </location>
</feature>
<dbReference type="AlphaFoldDB" id="A0A3M6ZNZ1"/>
<feature type="compositionally biased region" description="Basic and acidic residues" evidence="1">
    <location>
        <begin position="194"/>
        <end position="214"/>
    </location>
</feature>
<dbReference type="EMBL" id="QWIL01000395">
    <property type="protein sequence ID" value="RMY19411.1"/>
    <property type="molecule type" value="Genomic_DNA"/>
</dbReference>
<accession>A0A3M6ZNZ1</accession>
<evidence type="ECO:0000313" key="5">
    <source>
        <dbReference type="Proteomes" id="UP000276864"/>
    </source>
</evidence>
<dbReference type="Proteomes" id="UP000276864">
    <property type="component" value="Unassembled WGS sequence"/>
</dbReference>
<sequence length="246" mass="26843">MIHTLTMAKPNNEPSEADVILNRTNVALARSQRLIQSWLPPKPSEESAAAQSTPAEDDEEDFKGLDETAGIGSKRKAEDEGVPDGALRRKKLGSNDKLLEQILGKKAAQQKKKQDASKNSLKASLPAKQMPAQPTKPQQPDSEEEEEEGRAAAFKSKKRKANPPVTRPAEPPIRDATAQERTNTEQGMQKSHSAAHEAAEPPSANEKDTDDERPAKRKTGSYLDELLNQKASKKSKKKNKSKPAGA</sequence>
<feature type="compositionally biased region" description="Polar residues" evidence="1">
    <location>
        <begin position="179"/>
        <end position="190"/>
    </location>
</feature>
<comment type="caution">
    <text evidence="2">The sequence shown here is derived from an EMBL/GenBank/DDBJ whole genome shotgun (WGS) entry which is preliminary data.</text>
</comment>
<dbReference type="InterPro" id="IPR021641">
    <property type="entry name" value="DUF3245"/>
</dbReference>
<evidence type="ECO:0000313" key="4">
    <source>
        <dbReference type="Proteomes" id="UP000271337"/>
    </source>
</evidence>